<dbReference type="EMBL" id="DXBU01000004">
    <property type="protein sequence ID" value="HIZ21191.1"/>
    <property type="molecule type" value="Genomic_DNA"/>
</dbReference>
<gene>
    <name evidence="4" type="ORF">IAA21_00130</name>
</gene>
<dbReference type="AlphaFoldDB" id="A0A9D2DQB4"/>
<dbReference type="Proteomes" id="UP000824041">
    <property type="component" value="Unassembled WGS sequence"/>
</dbReference>
<dbReference type="PANTHER" id="PTHR10587">
    <property type="entry name" value="GLYCOSYL TRANSFERASE-RELATED"/>
    <property type="match status" value="1"/>
</dbReference>
<dbReference type="InterPro" id="IPR050248">
    <property type="entry name" value="Polysacc_deacetylase_ArnD"/>
</dbReference>
<dbReference type="SUPFAM" id="SSF88713">
    <property type="entry name" value="Glycoside hydrolase/deacetylase"/>
    <property type="match status" value="1"/>
</dbReference>
<dbReference type="GO" id="GO:0005975">
    <property type="term" value="P:carbohydrate metabolic process"/>
    <property type="evidence" value="ECO:0007669"/>
    <property type="project" value="InterPro"/>
</dbReference>
<evidence type="ECO:0000259" key="3">
    <source>
        <dbReference type="PROSITE" id="PS51677"/>
    </source>
</evidence>
<dbReference type="InterPro" id="IPR002509">
    <property type="entry name" value="NODB_dom"/>
</dbReference>
<dbReference type="GO" id="GO:0016020">
    <property type="term" value="C:membrane"/>
    <property type="evidence" value="ECO:0007669"/>
    <property type="project" value="TreeGrafter"/>
</dbReference>
<evidence type="ECO:0000256" key="1">
    <source>
        <dbReference type="ARBA" id="ARBA00022723"/>
    </source>
</evidence>
<dbReference type="InterPro" id="IPR011330">
    <property type="entry name" value="Glyco_hydro/deAcase_b/a-brl"/>
</dbReference>
<dbReference type="PROSITE" id="PS51677">
    <property type="entry name" value="NODB"/>
    <property type="match status" value="1"/>
</dbReference>
<evidence type="ECO:0000313" key="4">
    <source>
        <dbReference type="EMBL" id="HIZ21191.1"/>
    </source>
</evidence>
<evidence type="ECO:0000256" key="2">
    <source>
        <dbReference type="ARBA" id="ARBA00022801"/>
    </source>
</evidence>
<dbReference type="GO" id="GO:0016810">
    <property type="term" value="F:hydrolase activity, acting on carbon-nitrogen (but not peptide) bonds"/>
    <property type="evidence" value="ECO:0007669"/>
    <property type="project" value="InterPro"/>
</dbReference>
<dbReference type="Gene3D" id="3.20.20.370">
    <property type="entry name" value="Glycoside hydrolase/deacetylase"/>
    <property type="match status" value="1"/>
</dbReference>
<keyword evidence="1" id="KW-0479">Metal-binding</keyword>
<sequence>MAAAGMTAVLFCDKYLQAVKSPEETLGKTILEQENTGRESPRAALTFDDGPSKKYTPLLLDGLKERGVKASFFLLGRNIEGNEALVLRMYEEGHLIGNHTYDHVQLTKTDQKEAQMQIEKTGNRIYEITGEYPIFLRPPFGETREDLQLAVALFNVPWNVDTLDWKTKNADSILEIVQENVKDGSIILMHDGYASSVEGALAVVDYLQKEGYELVTVDRLLLV</sequence>
<keyword evidence="2" id="KW-0378">Hydrolase</keyword>
<dbReference type="Pfam" id="PF01522">
    <property type="entry name" value="Polysacc_deac_1"/>
    <property type="match status" value="1"/>
</dbReference>
<dbReference type="GO" id="GO:0046872">
    <property type="term" value="F:metal ion binding"/>
    <property type="evidence" value="ECO:0007669"/>
    <property type="project" value="UniProtKB-KW"/>
</dbReference>
<name>A0A9D2DQB4_9FIRM</name>
<organism evidence="4 5">
    <name type="scientific">Candidatus Blautia faecigallinarum</name>
    <dbReference type="NCBI Taxonomy" id="2838488"/>
    <lineage>
        <taxon>Bacteria</taxon>
        <taxon>Bacillati</taxon>
        <taxon>Bacillota</taxon>
        <taxon>Clostridia</taxon>
        <taxon>Lachnospirales</taxon>
        <taxon>Lachnospiraceae</taxon>
        <taxon>Blautia</taxon>
    </lineage>
</organism>
<evidence type="ECO:0000313" key="5">
    <source>
        <dbReference type="Proteomes" id="UP000824041"/>
    </source>
</evidence>
<protein>
    <submittedName>
        <fullName evidence="4">Polysaccharide deacetylase family protein</fullName>
    </submittedName>
</protein>
<proteinExistence type="predicted"/>
<comment type="caution">
    <text evidence="4">The sequence shown here is derived from an EMBL/GenBank/DDBJ whole genome shotgun (WGS) entry which is preliminary data.</text>
</comment>
<reference evidence="4" key="2">
    <citation type="submission" date="2021-04" db="EMBL/GenBank/DDBJ databases">
        <authorList>
            <person name="Gilroy R."/>
        </authorList>
    </citation>
    <scope>NUCLEOTIDE SEQUENCE</scope>
    <source>
        <strain evidence="4">14324</strain>
    </source>
</reference>
<reference evidence="4" key="1">
    <citation type="journal article" date="2021" name="PeerJ">
        <title>Extensive microbial diversity within the chicken gut microbiome revealed by metagenomics and culture.</title>
        <authorList>
            <person name="Gilroy R."/>
            <person name="Ravi A."/>
            <person name="Getino M."/>
            <person name="Pursley I."/>
            <person name="Horton D.L."/>
            <person name="Alikhan N.F."/>
            <person name="Baker D."/>
            <person name="Gharbi K."/>
            <person name="Hall N."/>
            <person name="Watson M."/>
            <person name="Adriaenssens E.M."/>
            <person name="Foster-Nyarko E."/>
            <person name="Jarju S."/>
            <person name="Secka A."/>
            <person name="Antonio M."/>
            <person name="Oren A."/>
            <person name="Chaudhuri R.R."/>
            <person name="La Ragione R."/>
            <person name="Hildebrand F."/>
            <person name="Pallen M.J."/>
        </authorList>
    </citation>
    <scope>NUCLEOTIDE SEQUENCE</scope>
    <source>
        <strain evidence="4">14324</strain>
    </source>
</reference>
<feature type="domain" description="NodB homology" evidence="3">
    <location>
        <begin position="41"/>
        <end position="215"/>
    </location>
</feature>
<accession>A0A9D2DQB4</accession>
<dbReference type="PANTHER" id="PTHR10587:SF133">
    <property type="entry name" value="CHITIN DEACETYLASE 1-RELATED"/>
    <property type="match status" value="1"/>
</dbReference>
<dbReference type="CDD" id="cd10954">
    <property type="entry name" value="CE4_CtAXE_like"/>
    <property type="match status" value="1"/>
</dbReference>